<keyword evidence="1" id="KW-0732">Signal</keyword>
<dbReference type="AlphaFoldDB" id="A0A671KYQ5"/>
<evidence type="ECO:0000313" key="3">
    <source>
        <dbReference type="Proteomes" id="UP000472260"/>
    </source>
</evidence>
<sequence length="66" mass="7545">MRSLISVLFLVLFCSVQMISSVFDAAQSKCCGELTNVKIRLKWVAVDPEASWLSRFEQQNNSLKDY</sequence>
<reference evidence="2" key="2">
    <citation type="submission" date="2025-09" db="UniProtKB">
        <authorList>
            <consortium name="Ensembl"/>
        </authorList>
    </citation>
    <scope>IDENTIFICATION</scope>
</reference>
<protein>
    <recommendedName>
        <fullName evidence="4">Chemokine interleukin-8-like domain-containing protein</fullName>
    </recommendedName>
</protein>
<evidence type="ECO:0000256" key="1">
    <source>
        <dbReference type="SAM" id="SignalP"/>
    </source>
</evidence>
<feature type="chain" id="PRO_5025421589" description="Chemokine interleukin-8-like domain-containing protein" evidence="1">
    <location>
        <begin position="22"/>
        <end position="66"/>
    </location>
</feature>
<dbReference type="Ensembl" id="ENSSANT00000011524.1">
    <property type="protein sequence ID" value="ENSSANP00000010762.1"/>
    <property type="gene ID" value="ENSSANG00000005911.1"/>
</dbReference>
<name>A0A671KYQ5_9TELE</name>
<keyword evidence="3" id="KW-1185">Reference proteome</keyword>
<feature type="signal peptide" evidence="1">
    <location>
        <begin position="1"/>
        <end position="21"/>
    </location>
</feature>
<evidence type="ECO:0008006" key="4">
    <source>
        <dbReference type="Google" id="ProtNLM"/>
    </source>
</evidence>
<reference evidence="2" key="1">
    <citation type="submission" date="2025-08" db="UniProtKB">
        <authorList>
            <consortium name="Ensembl"/>
        </authorList>
    </citation>
    <scope>IDENTIFICATION</scope>
</reference>
<evidence type="ECO:0000313" key="2">
    <source>
        <dbReference type="Ensembl" id="ENSSANP00000010762.1"/>
    </source>
</evidence>
<proteinExistence type="predicted"/>
<organism evidence="2 3">
    <name type="scientific">Sinocyclocheilus anshuiensis</name>
    <dbReference type="NCBI Taxonomy" id="1608454"/>
    <lineage>
        <taxon>Eukaryota</taxon>
        <taxon>Metazoa</taxon>
        <taxon>Chordata</taxon>
        <taxon>Craniata</taxon>
        <taxon>Vertebrata</taxon>
        <taxon>Euteleostomi</taxon>
        <taxon>Actinopterygii</taxon>
        <taxon>Neopterygii</taxon>
        <taxon>Teleostei</taxon>
        <taxon>Ostariophysi</taxon>
        <taxon>Cypriniformes</taxon>
        <taxon>Cyprinidae</taxon>
        <taxon>Cyprininae</taxon>
        <taxon>Sinocyclocheilus</taxon>
    </lineage>
</organism>
<accession>A0A671KYQ5</accession>
<dbReference type="Proteomes" id="UP000472260">
    <property type="component" value="Unassembled WGS sequence"/>
</dbReference>